<dbReference type="OrthoDB" id="9797506at2"/>
<dbReference type="Gene3D" id="3.90.280.10">
    <property type="entry name" value="PEBP-like"/>
    <property type="match status" value="1"/>
</dbReference>
<protein>
    <submittedName>
        <fullName evidence="2">YbhB/YbcL family Raf kinase inhibitor-like protein</fullName>
    </submittedName>
</protein>
<comment type="caution">
    <text evidence="2">The sequence shown here is derived from an EMBL/GenBank/DDBJ whole genome shotgun (WGS) entry which is preliminary data.</text>
</comment>
<proteinExistence type="predicted"/>
<dbReference type="Proteomes" id="UP000429229">
    <property type="component" value="Unassembled WGS sequence"/>
</dbReference>
<dbReference type="SUPFAM" id="SSF49777">
    <property type="entry name" value="PEBP-like"/>
    <property type="match status" value="1"/>
</dbReference>
<dbReference type="InterPro" id="IPR005247">
    <property type="entry name" value="YbhB_YbcL/LppC-like"/>
</dbReference>
<accession>A0A6I4TYD2</accession>
<evidence type="ECO:0000313" key="3">
    <source>
        <dbReference type="Proteomes" id="UP000429229"/>
    </source>
</evidence>
<gene>
    <name evidence="2" type="ORF">GRI68_00120</name>
</gene>
<sequence>MTDCPAWLADKLPEASPLHGRLAVARLADADTLGAEDFSLRSAAFRDGDALDPSFTADEEDAVAPPLEWSTPPSGAEELVLVVEDPAGRGDRAHLHWLAWGFAPQQGKLLEGESPPFAGKNAAGNSEWLLPKLDIGDPAHDYVFQLFAIDRPLGLMPGAGADEVFAAMEGHVLAAAVLNATYEPEDLDAWSEEDDEEIAGDIADDLDV</sequence>
<name>A0A6I4TYD2_9SPHN</name>
<feature type="region of interest" description="Disordered" evidence="1">
    <location>
        <begin position="188"/>
        <end position="208"/>
    </location>
</feature>
<dbReference type="EMBL" id="WTYR01000001">
    <property type="protein sequence ID" value="MXP08586.1"/>
    <property type="molecule type" value="Genomic_DNA"/>
</dbReference>
<reference evidence="2 3" key="1">
    <citation type="submission" date="2019-12" db="EMBL/GenBank/DDBJ databases">
        <title>Genomic-based taxomic classification of the family Erythrobacteraceae.</title>
        <authorList>
            <person name="Xu L."/>
        </authorList>
    </citation>
    <scope>NUCLEOTIDE SEQUENCE [LARGE SCALE GENOMIC DNA]</scope>
    <source>
        <strain evidence="2 3">LMG 29519</strain>
    </source>
</reference>
<dbReference type="RefSeq" id="WP_160615128.1">
    <property type="nucleotide sequence ID" value="NZ_WTYR01000001.1"/>
</dbReference>
<evidence type="ECO:0000313" key="2">
    <source>
        <dbReference type="EMBL" id="MXP08586.1"/>
    </source>
</evidence>
<evidence type="ECO:0000256" key="1">
    <source>
        <dbReference type="SAM" id="MobiDB-lite"/>
    </source>
</evidence>
<dbReference type="AlphaFoldDB" id="A0A6I4TYD2"/>
<organism evidence="2 3">
    <name type="scientific">Alteriqipengyuania halimionae</name>
    <dbReference type="NCBI Taxonomy" id="1926630"/>
    <lineage>
        <taxon>Bacteria</taxon>
        <taxon>Pseudomonadati</taxon>
        <taxon>Pseudomonadota</taxon>
        <taxon>Alphaproteobacteria</taxon>
        <taxon>Sphingomonadales</taxon>
        <taxon>Erythrobacteraceae</taxon>
        <taxon>Alteriqipengyuania</taxon>
    </lineage>
</organism>
<dbReference type="Pfam" id="PF01161">
    <property type="entry name" value="PBP"/>
    <property type="match status" value="1"/>
</dbReference>
<dbReference type="CDD" id="cd00865">
    <property type="entry name" value="PEBP_bact_arch"/>
    <property type="match status" value="1"/>
</dbReference>
<keyword evidence="3" id="KW-1185">Reference proteome</keyword>
<dbReference type="InterPro" id="IPR036610">
    <property type="entry name" value="PEBP-like_sf"/>
</dbReference>
<dbReference type="InterPro" id="IPR008914">
    <property type="entry name" value="PEBP"/>
</dbReference>